<dbReference type="RefSeq" id="WP_007486781.1">
    <property type="nucleotide sequence ID" value="NZ_JH724315.1"/>
</dbReference>
<dbReference type="Gene3D" id="2.180.10.10">
    <property type="entry name" value="RHS repeat-associated core"/>
    <property type="match status" value="1"/>
</dbReference>
<comment type="caution">
    <text evidence="2">The sequence shown here is derived from an EMBL/GenBank/DDBJ whole genome shotgun (WGS) entry which is preliminary data.</text>
</comment>
<dbReference type="PATRIC" id="fig|997884.3.peg.3597"/>
<keyword evidence="1" id="KW-0732">Signal</keyword>
<dbReference type="AlphaFoldDB" id="I8X7A0"/>
<accession>I8X7A0</accession>
<dbReference type="EMBL" id="AGXS01000023">
    <property type="protein sequence ID" value="EIY46745.1"/>
    <property type="molecule type" value="Genomic_DNA"/>
</dbReference>
<proteinExistence type="predicted"/>
<dbReference type="InterPro" id="IPR022385">
    <property type="entry name" value="Rhs_assc_core"/>
</dbReference>
<gene>
    <name evidence="2" type="ORF">HMPREF1068_03513</name>
</gene>
<evidence type="ECO:0000313" key="2">
    <source>
        <dbReference type="EMBL" id="EIY46745.1"/>
    </source>
</evidence>
<evidence type="ECO:0000313" key="3">
    <source>
        <dbReference type="Proteomes" id="UP000003089"/>
    </source>
</evidence>
<dbReference type="STRING" id="997884.HMPREF1068_03513"/>
<keyword evidence="3" id="KW-1185">Reference proteome</keyword>
<feature type="signal peptide" evidence="1">
    <location>
        <begin position="1"/>
        <end position="19"/>
    </location>
</feature>
<protein>
    <submittedName>
        <fullName evidence="2">RHS repeat-associated core domain-containing protein</fullName>
    </submittedName>
</protein>
<dbReference type="HOGENOM" id="CLU_862371_0_0_10"/>
<reference evidence="2 3" key="1">
    <citation type="submission" date="2012-02" db="EMBL/GenBank/DDBJ databases">
        <title>The Genome Sequence of Bacteroides nordii CL02T12C05.</title>
        <authorList>
            <consortium name="The Broad Institute Genome Sequencing Platform"/>
            <person name="Earl A."/>
            <person name="Ward D."/>
            <person name="Feldgarden M."/>
            <person name="Gevers D."/>
            <person name="Zitomersky N.L."/>
            <person name="Coyne M.J."/>
            <person name="Comstock L.E."/>
            <person name="Young S.K."/>
            <person name="Zeng Q."/>
            <person name="Gargeya S."/>
            <person name="Fitzgerald M."/>
            <person name="Haas B."/>
            <person name="Abouelleil A."/>
            <person name="Alvarado L."/>
            <person name="Arachchi H.M."/>
            <person name="Berlin A."/>
            <person name="Chapman S.B."/>
            <person name="Gearin G."/>
            <person name="Goldberg J."/>
            <person name="Griggs A."/>
            <person name="Gujja S."/>
            <person name="Hansen M."/>
            <person name="Heiman D."/>
            <person name="Howarth C."/>
            <person name="Larimer J."/>
            <person name="Lui A."/>
            <person name="MacDonald P.J.P."/>
            <person name="McCowen C."/>
            <person name="Montmayeur A."/>
            <person name="Murphy C."/>
            <person name="Neiman D."/>
            <person name="Pearson M."/>
            <person name="Priest M."/>
            <person name="Roberts A."/>
            <person name="Saif S."/>
            <person name="Shea T."/>
            <person name="Sisk P."/>
            <person name="Stolte C."/>
            <person name="Sykes S."/>
            <person name="Wortman J."/>
            <person name="Nusbaum C."/>
            <person name="Birren B."/>
        </authorList>
    </citation>
    <scope>NUCLEOTIDE SEQUENCE [LARGE SCALE GENOMIC DNA]</scope>
    <source>
        <strain evidence="2 3">CL02T12C05</strain>
    </source>
</reference>
<sequence length="322" mass="36231">MRKSFLLFSVLVLTVCVYAQQPFAKYGYKVKVATFSGGRYDEFHDKTRIVEIGSVKFDTKTGKIVGYVDNNGETEDGMKAQTVSRFLSIDPLAEKYYSISPYAYCNNNPLRYIDPDGKDWYSYQDKDGNTVYTYNADIHSQKQLNKVMEGATYHGKTHNDGSTYFSLFGWQFESGSMEAKIMGKMDEAIINYHEPTPAQDPFSSESISYEKSTNFDIGIYASGSSSFKHKTFNVEGGYAVYYPVEKGIENKAKFGGTKDLGKGKVVGMSSWGSANNLPDGIPLRFERQRTKGPRVVHSADLVFTDPAVAKKINNIYDRLFKK</sequence>
<feature type="chain" id="PRO_5003716547" evidence="1">
    <location>
        <begin position="20"/>
        <end position="322"/>
    </location>
</feature>
<name>I8X7A0_9BACE</name>
<evidence type="ECO:0000256" key="1">
    <source>
        <dbReference type="SAM" id="SignalP"/>
    </source>
</evidence>
<organism evidence="2 3">
    <name type="scientific">Bacteroides nordii CL02T12C05</name>
    <dbReference type="NCBI Taxonomy" id="997884"/>
    <lineage>
        <taxon>Bacteria</taxon>
        <taxon>Pseudomonadati</taxon>
        <taxon>Bacteroidota</taxon>
        <taxon>Bacteroidia</taxon>
        <taxon>Bacteroidales</taxon>
        <taxon>Bacteroidaceae</taxon>
        <taxon>Bacteroides</taxon>
    </lineage>
</organism>
<dbReference type="NCBIfam" id="TIGR03696">
    <property type="entry name" value="Rhs_assc_core"/>
    <property type="match status" value="1"/>
</dbReference>
<dbReference type="Proteomes" id="UP000003089">
    <property type="component" value="Unassembled WGS sequence"/>
</dbReference>
<dbReference type="eggNOG" id="COG3209">
    <property type="taxonomic scope" value="Bacteria"/>
</dbReference>